<organism evidence="1 2">
    <name type="scientific">Pseudomonas baltica</name>
    <dbReference type="NCBI Taxonomy" id="2762576"/>
    <lineage>
        <taxon>Bacteria</taxon>
        <taxon>Pseudomonadati</taxon>
        <taxon>Pseudomonadota</taxon>
        <taxon>Gammaproteobacteria</taxon>
        <taxon>Pseudomonadales</taxon>
        <taxon>Pseudomonadaceae</taxon>
        <taxon>Pseudomonas</taxon>
    </lineage>
</organism>
<proteinExistence type="predicted"/>
<dbReference type="AlphaFoldDB" id="A0A7X1G1Z3"/>
<sequence length="83" mass="9632">MDTLEWLNLTPKLSDIDTWAKLWSVHDDPFPHIRCRTCDGYQQLRDSSKPFVHSPTCKLMGGQSRFPWRDLLWIVGNSSGNDL</sequence>
<accession>A0A7X1G1Z3</accession>
<evidence type="ECO:0000313" key="2">
    <source>
        <dbReference type="Proteomes" id="UP000546173"/>
    </source>
</evidence>
<dbReference type="EMBL" id="JACMYH010000001">
    <property type="protein sequence ID" value="MBC2676930.1"/>
    <property type="molecule type" value="Genomic_DNA"/>
</dbReference>
<dbReference type="RefSeq" id="WP_185793115.1">
    <property type="nucleotide sequence ID" value="NZ_JACMYH010000001.1"/>
</dbReference>
<gene>
    <name evidence="1" type="ORF">H7993_00870</name>
</gene>
<keyword evidence="2" id="KW-1185">Reference proteome</keyword>
<protein>
    <submittedName>
        <fullName evidence="1">Uncharacterized protein</fullName>
    </submittedName>
</protein>
<dbReference type="Proteomes" id="UP000546173">
    <property type="component" value="Unassembled WGS sequence"/>
</dbReference>
<name>A0A7X1G1Z3_9PSED</name>
<reference evidence="1 2" key="1">
    <citation type="submission" date="2020-08" db="EMBL/GenBank/DDBJ databases">
        <title>Pseudomonas sp. nov.</title>
        <authorList>
            <person name="Gieschler S."/>
            <person name="Fiedler G."/>
            <person name="Brinks E."/>
            <person name="Boehnlein C."/>
            <person name="Franz C.M.A.P."/>
            <person name="Kabisch J."/>
        </authorList>
    </citation>
    <scope>NUCLEOTIDE SEQUENCE [LARGE SCALE GENOMIC DNA]</scope>
    <source>
        <strain evidence="1 2">MBT-2</strain>
    </source>
</reference>
<evidence type="ECO:0000313" key="1">
    <source>
        <dbReference type="EMBL" id="MBC2676930.1"/>
    </source>
</evidence>
<comment type="caution">
    <text evidence="1">The sequence shown here is derived from an EMBL/GenBank/DDBJ whole genome shotgun (WGS) entry which is preliminary data.</text>
</comment>